<dbReference type="GeneID" id="92512337"/>
<protein>
    <submittedName>
        <fullName evidence="2">Uncharacterized protein</fullName>
    </submittedName>
</protein>
<sequence>MHPATERRVLVYHSGVRSVVNLSGTWASSSPSPSCLPSSKLWAPLQGRGPRDEARVVGSAATAAAEQSALDLPCSLLALQPVRAQEDACSLERALIHTTPSPAPKQPLPSSPARCAPTEMGDAPDSHKQTGTEGLSKQTGQHSLQGVSPSPFADGAERHGGSGPLPGRECRMSPFAESPPASVAASSPVLLWRSQGGSRTSVRCDACQVVPDVETCDAAADDDEAGQVVAEPPLESTSAFLTHIVESLRYTDPSREVCGEDDGAVAALGEKSKGRPLSPLLASSRSSEMTPNPATGAERVLFGDGDELMDISTASRRCRTPEPDLQATTAVPCAAADAVAHTPPRLCTGGLRAPLFPTSSDTGTCESADCSSQENFSINYAAALVCCVATPSAPVPSAADAAGAAEELLDAKEPGSFVPVIECLPARNVKNDAEKVTPMPKGDRVECAPCALTASRRAGGHLSSCKSPTASPLRQELHPRLLTTHGASATHTPTARTCSSASSLPNGAALSTPTPLHASQRWRGSSATPGWESLAQITGFPTPVKLSPIPTKGYSASPNAFTTAAAAAEAATRTSTPHVSASSSPALSAIEGDDAGYSGDKRGALTLPAATGNLGGAVHLCAVTGQRAEISGLDGRAISLQRASDSADYLSSGRSISTISSACSASPSCARAGQTTRVWTPQPSEVSQQRQYLLLPSSPVEGHSSRFLSDFSSSTGVQPPTLPQQQRSSLRNSTMCGTADTCRWDHAFSAHSNPSRPVPRCNHAAKEGSEDLTAIPGMLTGPQAQPLYWQPQRLLCLDYPTVDLALMHRSTDRSTGERANSHLATETLNLGTPTVSMIRSPLQALGESCCSLFMPQATQYIQALPIPGLRRRIPSVSRAAQPVVLVEEGVGCEGGCMAPSHEASRNQRRETQRPALMSPALDDEEGSWVPRSSAVPTRAELPLSRPLAPPPTSPNASHSLHVQQPRLLEPKEAPGGVNCRTGTSICSRLRPFAGHEDSGRLNRSVPRIPPLRSSLESQLPRSSSSKVSAIPSQACRQPHLGLSSAKDASRSAEASYVRCHPTVAIPLQSSTYFIDSWL</sequence>
<evidence type="ECO:0000313" key="2">
    <source>
        <dbReference type="EMBL" id="KAG5468262.1"/>
    </source>
</evidence>
<dbReference type="EMBL" id="JAFEUZ010000034">
    <property type="protein sequence ID" value="KAG5468262.1"/>
    <property type="molecule type" value="Genomic_DNA"/>
</dbReference>
<feature type="compositionally biased region" description="Polar residues" evidence="1">
    <location>
        <begin position="131"/>
        <end position="148"/>
    </location>
</feature>
<proteinExistence type="predicted"/>
<name>A0A836KDB4_9TRYP</name>
<reference evidence="2 3" key="1">
    <citation type="submission" date="2021-03" db="EMBL/GenBank/DDBJ databases">
        <title>Leishmania (Mundinia) martiniquensis Genome sequencing and assembly.</title>
        <authorList>
            <person name="Almutairi H."/>
            <person name="Gatherer D."/>
        </authorList>
    </citation>
    <scope>NUCLEOTIDE SEQUENCE [LARGE SCALE GENOMIC DNA]</scope>
    <source>
        <strain evidence="2">LSCM1</strain>
    </source>
</reference>
<dbReference type="KEGG" id="lmat:92512337"/>
<accession>A0A836KDB4</accession>
<dbReference type="Proteomes" id="UP000673552">
    <property type="component" value="Chromosome 34"/>
</dbReference>
<feature type="compositionally biased region" description="Basic and acidic residues" evidence="1">
    <location>
        <begin position="902"/>
        <end position="912"/>
    </location>
</feature>
<evidence type="ECO:0000256" key="1">
    <source>
        <dbReference type="SAM" id="MobiDB-lite"/>
    </source>
</evidence>
<keyword evidence="3" id="KW-1185">Reference proteome</keyword>
<feature type="region of interest" description="Disordered" evidence="1">
    <location>
        <begin position="898"/>
        <end position="961"/>
    </location>
</feature>
<feature type="compositionally biased region" description="Low complexity" evidence="1">
    <location>
        <begin position="275"/>
        <end position="287"/>
    </location>
</feature>
<feature type="region of interest" description="Disordered" evidence="1">
    <location>
        <begin position="98"/>
        <end position="167"/>
    </location>
</feature>
<feature type="region of interest" description="Disordered" evidence="1">
    <location>
        <begin position="707"/>
        <end position="732"/>
    </location>
</feature>
<comment type="caution">
    <text evidence="2">The sequence shown here is derived from an EMBL/GenBank/DDBJ whole genome shotgun (WGS) entry which is preliminary data.</text>
</comment>
<feature type="compositionally biased region" description="Polar residues" evidence="1">
    <location>
        <begin position="715"/>
        <end position="732"/>
    </location>
</feature>
<organism evidence="2 3">
    <name type="scientific">Leishmania martiniquensis</name>
    <dbReference type="NCBI Taxonomy" id="1580590"/>
    <lineage>
        <taxon>Eukaryota</taxon>
        <taxon>Discoba</taxon>
        <taxon>Euglenozoa</taxon>
        <taxon>Kinetoplastea</taxon>
        <taxon>Metakinetoplastina</taxon>
        <taxon>Trypanosomatida</taxon>
        <taxon>Trypanosomatidae</taxon>
        <taxon>Leishmaniinae</taxon>
        <taxon>Leishmania</taxon>
    </lineage>
</organism>
<feature type="compositionally biased region" description="Low complexity" evidence="1">
    <location>
        <begin position="1010"/>
        <end position="1025"/>
    </location>
</feature>
<feature type="compositionally biased region" description="Pro residues" evidence="1">
    <location>
        <begin position="101"/>
        <end position="110"/>
    </location>
</feature>
<feature type="region of interest" description="Disordered" evidence="1">
    <location>
        <begin position="485"/>
        <end position="528"/>
    </location>
</feature>
<feature type="compositionally biased region" description="Polar residues" evidence="1">
    <location>
        <begin position="485"/>
        <end position="514"/>
    </location>
</feature>
<dbReference type="RefSeq" id="XP_067175200.1">
    <property type="nucleotide sequence ID" value="XM_067319825.1"/>
</dbReference>
<gene>
    <name evidence="2" type="ORF">LSCM1_02240</name>
</gene>
<feature type="region of interest" description="Disordered" evidence="1">
    <location>
        <begin position="990"/>
        <end position="1033"/>
    </location>
</feature>
<evidence type="ECO:0000313" key="3">
    <source>
        <dbReference type="Proteomes" id="UP000673552"/>
    </source>
</evidence>
<feature type="region of interest" description="Disordered" evidence="1">
    <location>
        <begin position="275"/>
        <end position="297"/>
    </location>
</feature>
<dbReference type="AlphaFoldDB" id="A0A836KDB4"/>
<dbReference type="OrthoDB" id="266850at2759"/>